<keyword evidence="2" id="KW-1185">Reference proteome</keyword>
<dbReference type="InterPro" id="IPR011231">
    <property type="entry name" value="Phage_VT1-Sakai_H0018"/>
</dbReference>
<dbReference type="RefSeq" id="WP_149760007.1">
    <property type="nucleotide sequence ID" value="NZ_BSPE01000007.1"/>
</dbReference>
<dbReference type="AlphaFoldDB" id="A0A1I3YC92"/>
<sequence>MKNYIQPGNSITIPAPAGGVVSGQPVAVGSLRGFAAATAADGVDVAIVRNGVFGVVKVAGEAWAIGDKVYYNATNGNFTKTAAGAVLFGFATAAALSAATAGEVALGDTL</sequence>
<protein>
    <submittedName>
        <fullName evidence="1">Predicted phage recombinase, RecA/RadA family</fullName>
    </submittedName>
</protein>
<evidence type="ECO:0000313" key="2">
    <source>
        <dbReference type="Proteomes" id="UP000323300"/>
    </source>
</evidence>
<name>A0A1I3YC92_9HYPH</name>
<dbReference type="OrthoDB" id="5365964at2"/>
<reference evidence="1 2" key="1">
    <citation type="submission" date="2016-10" db="EMBL/GenBank/DDBJ databases">
        <authorList>
            <person name="Varghese N."/>
            <person name="Submissions S."/>
        </authorList>
    </citation>
    <scope>NUCLEOTIDE SEQUENCE [LARGE SCALE GENOMIC DNA]</scope>
    <source>
        <strain evidence="1 2">DSM 21822</strain>
    </source>
</reference>
<dbReference type="EMBL" id="FOSL01000004">
    <property type="protein sequence ID" value="SFK29488.1"/>
    <property type="molecule type" value="Genomic_DNA"/>
</dbReference>
<evidence type="ECO:0000313" key="1">
    <source>
        <dbReference type="EMBL" id="SFK29488.1"/>
    </source>
</evidence>
<organism evidence="1 2">
    <name type="scientific">Neomesorhizobium albiziae</name>
    <dbReference type="NCBI Taxonomy" id="335020"/>
    <lineage>
        <taxon>Bacteria</taxon>
        <taxon>Pseudomonadati</taxon>
        <taxon>Pseudomonadota</taxon>
        <taxon>Alphaproteobacteria</taxon>
        <taxon>Hyphomicrobiales</taxon>
        <taxon>Phyllobacteriaceae</taxon>
        <taxon>Neomesorhizobium</taxon>
    </lineage>
</organism>
<dbReference type="Proteomes" id="UP000323300">
    <property type="component" value="Unassembled WGS sequence"/>
</dbReference>
<proteinExistence type="predicted"/>
<accession>A0A1I3YC92</accession>
<dbReference type="Pfam" id="PF09956">
    <property type="entry name" value="Phage_cement_2"/>
    <property type="match status" value="1"/>
</dbReference>
<gene>
    <name evidence="1" type="ORF">SAMN04488498_104343</name>
</gene>